<feature type="signal peptide" evidence="1">
    <location>
        <begin position="1"/>
        <end position="17"/>
    </location>
</feature>
<evidence type="ECO:0000313" key="3">
    <source>
        <dbReference type="Proteomes" id="UP000321570"/>
    </source>
</evidence>
<organism evidence="2 3">
    <name type="scientific">Hymenolepis diminuta</name>
    <name type="common">Rat tapeworm</name>
    <dbReference type="NCBI Taxonomy" id="6216"/>
    <lineage>
        <taxon>Eukaryota</taxon>
        <taxon>Metazoa</taxon>
        <taxon>Spiralia</taxon>
        <taxon>Lophotrochozoa</taxon>
        <taxon>Platyhelminthes</taxon>
        <taxon>Cestoda</taxon>
        <taxon>Eucestoda</taxon>
        <taxon>Cyclophyllidea</taxon>
        <taxon>Hymenolepididae</taxon>
        <taxon>Hymenolepis</taxon>
    </lineage>
</organism>
<keyword evidence="3" id="KW-1185">Reference proteome</keyword>
<dbReference type="EMBL" id="CABIJS010000077">
    <property type="protein sequence ID" value="VUZ42067.1"/>
    <property type="molecule type" value="Genomic_DNA"/>
</dbReference>
<proteinExistence type="predicted"/>
<evidence type="ECO:0000256" key="1">
    <source>
        <dbReference type="SAM" id="SignalP"/>
    </source>
</evidence>
<keyword evidence="1" id="KW-0732">Signal</keyword>
<protein>
    <submittedName>
        <fullName evidence="2">Uncharacterized protein</fullName>
    </submittedName>
</protein>
<feature type="chain" id="PRO_5022103442" evidence="1">
    <location>
        <begin position="18"/>
        <end position="151"/>
    </location>
</feature>
<name>A0A564Y456_HYMDI</name>
<dbReference type="Proteomes" id="UP000321570">
    <property type="component" value="Unassembled WGS sequence"/>
</dbReference>
<reference evidence="2 3" key="1">
    <citation type="submission" date="2019-07" db="EMBL/GenBank/DDBJ databases">
        <authorList>
            <person name="Jastrzebski P J."/>
            <person name="Paukszto L."/>
            <person name="Jastrzebski P J."/>
        </authorList>
    </citation>
    <scope>NUCLEOTIDE SEQUENCE [LARGE SCALE GENOMIC DNA]</scope>
    <source>
        <strain evidence="2 3">WMS-il1</strain>
    </source>
</reference>
<sequence length="151" mass="16763">MGRFLVNQPSLLRLLRAFCACLKESSENRDEAVARAWVFYGALQMQCAFPTSPLDPSIVNAFKIAITRDELHRLETDLQIRAATRSIEVGSCGLPCINSNLPLPHTGCVDIGTIQSNVEAGLEHPLVGAIVQRRVKVAKRLERLEERQVVK</sequence>
<dbReference type="AlphaFoldDB" id="A0A564Y456"/>
<accession>A0A564Y456</accession>
<feature type="non-terminal residue" evidence="2">
    <location>
        <position position="151"/>
    </location>
</feature>
<evidence type="ECO:0000313" key="2">
    <source>
        <dbReference type="EMBL" id="VUZ42067.1"/>
    </source>
</evidence>
<gene>
    <name evidence="2" type="ORF">WMSIL1_LOCUS2785</name>
</gene>